<dbReference type="AlphaFoldDB" id="A0A8E0II36"/>
<sequence length="28" mass="3121">HLIPRYRGDDPNPAGGIRKMLPNGQEFA</sequence>
<name>A0A8E0II36_LACPA</name>
<dbReference type="EMBL" id="ANJX01000268">
    <property type="protein sequence ID" value="EPC53066.1"/>
    <property type="molecule type" value="Genomic_DNA"/>
</dbReference>
<proteinExistence type="predicted"/>
<protein>
    <submittedName>
        <fullName evidence="2">Diadenosine tetraphosphate (Ap4A) hydrolase and other HIT family hydrolases</fullName>
    </submittedName>
</protein>
<reference evidence="2 3" key="1">
    <citation type="journal article" date="2013" name="PLoS ONE">
        <title>Lactobacillus paracasei comparative genomics: towards species pan-genome definition and exploitation of diversity.</title>
        <authorList>
            <person name="Smokvina T."/>
            <person name="Wels M."/>
            <person name="Polka J."/>
            <person name="Chervaux C."/>
            <person name="Brisse S."/>
            <person name="Boekhorst J."/>
            <person name="van Hylckama Vlieg J.E."/>
            <person name="Siezen R.J."/>
        </authorList>
    </citation>
    <scope>NUCLEOTIDE SEQUENCE [LARGE SCALE GENOMIC DNA]</scope>
    <source>
        <strain evidence="2 3">CNCM I-4270</strain>
    </source>
</reference>
<comment type="caution">
    <text evidence="2">The sequence shown here is derived from an EMBL/GenBank/DDBJ whole genome shotgun (WGS) entry which is preliminary data.</text>
</comment>
<dbReference type="GO" id="GO:0016787">
    <property type="term" value="F:hydrolase activity"/>
    <property type="evidence" value="ECO:0007669"/>
    <property type="project" value="UniProtKB-KW"/>
</dbReference>
<evidence type="ECO:0000313" key="3">
    <source>
        <dbReference type="Proteomes" id="UP000014249"/>
    </source>
</evidence>
<keyword evidence="2" id="KW-0378">Hydrolase</keyword>
<feature type="region of interest" description="Disordered" evidence="1">
    <location>
        <begin position="1"/>
        <end position="28"/>
    </location>
</feature>
<accession>A0A8E0II36</accession>
<evidence type="ECO:0000313" key="2">
    <source>
        <dbReference type="EMBL" id="EPC53066.1"/>
    </source>
</evidence>
<dbReference type="Proteomes" id="UP000014249">
    <property type="component" value="Unassembled WGS sequence"/>
</dbReference>
<feature type="compositionally biased region" description="Basic and acidic residues" evidence="1">
    <location>
        <begin position="1"/>
        <end position="10"/>
    </location>
</feature>
<organism evidence="2 3">
    <name type="scientific">Lacticaseibacillus paracasei subsp. paracasei CNCM I-4270</name>
    <dbReference type="NCBI Taxonomy" id="1256202"/>
    <lineage>
        <taxon>Bacteria</taxon>
        <taxon>Bacillati</taxon>
        <taxon>Bacillota</taxon>
        <taxon>Bacilli</taxon>
        <taxon>Lactobacillales</taxon>
        <taxon>Lactobacillaceae</taxon>
        <taxon>Lacticaseibacillus</taxon>
    </lineage>
</organism>
<evidence type="ECO:0000256" key="1">
    <source>
        <dbReference type="SAM" id="MobiDB-lite"/>
    </source>
</evidence>
<feature type="non-terminal residue" evidence="2">
    <location>
        <position position="1"/>
    </location>
</feature>
<gene>
    <name evidence="2" type="ORF">Lpp77_09956</name>
</gene>